<feature type="coiled-coil region" evidence="8">
    <location>
        <begin position="23"/>
        <end position="50"/>
    </location>
</feature>
<dbReference type="GO" id="GO:0000776">
    <property type="term" value="C:kinetochore"/>
    <property type="evidence" value="ECO:0007669"/>
    <property type="project" value="UniProtKB-KW"/>
</dbReference>
<keyword evidence="8" id="KW-0175">Coiled coil</keyword>
<dbReference type="GO" id="GO:0007052">
    <property type="term" value="P:mitotic spindle organization"/>
    <property type="evidence" value="ECO:0007669"/>
    <property type="project" value="TreeGrafter"/>
</dbReference>
<dbReference type="GO" id="GO:0005634">
    <property type="term" value="C:nucleus"/>
    <property type="evidence" value="ECO:0007669"/>
    <property type="project" value="UniProtKB-SubCell"/>
</dbReference>
<evidence type="ECO:0000256" key="1">
    <source>
        <dbReference type="ARBA" id="ARBA00004123"/>
    </source>
</evidence>
<keyword evidence="3" id="KW-0158">Chromosome</keyword>
<keyword evidence="5" id="KW-0539">Nucleus</keyword>
<dbReference type="PANTHER" id="PTHR48122">
    <property type="entry name" value="CENTROMERE PROTEIN H"/>
    <property type="match status" value="1"/>
</dbReference>
<dbReference type="EMBL" id="CDHN01000001">
    <property type="protein sequence ID" value="CEJ82640.1"/>
    <property type="molecule type" value="Genomic_DNA"/>
</dbReference>
<dbReference type="HOGENOM" id="CLU_078299_0_0_1"/>
<dbReference type="GO" id="GO:0007059">
    <property type="term" value="P:chromosome segregation"/>
    <property type="evidence" value="ECO:0007669"/>
    <property type="project" value="TreeGrafter"/>
</dbReference>
<evidence type="ECO:0000256" key="7">
    <source>
        <dbReference type="ARBA" id="ARBA00025735"/>
    </source>
</evidence>
<evidence type="ECO:0000256" key="5">
    <source>
        <dbReference type="ARBA" id="ARBA00023242"/>
    </source>
</evidence>
<dbReference type="GO" id="GO:0043515">
    <property type="term" value="F:kinetochore binding"/>
    <property type="evidence" value="ECO:0007669"/>
    <property type="project" value="TreeGrafter"/>
</dbReference>
<dbReference type="InterPro" id="IPR040034">
    <property type="entry name" value="CENP-H"/>
</dbReference>
<reference evidence="10 11" key="1">
    <citation type="journal article" date="2015" name="Genome Announc.">
        <title>Draft Genome Sequence and Gene Annotation of the Entomopathogenic Fungus Verticillium hemipterigenum.</title>
        <authorList>
            <person name="Horn F."/>
            <person name="Habel A."/>
            <person name="Scharf D.H."/>
            <person name="Dworschak J."/>
            <person name="Brakhage A.A."/>
            <person name="Guthke R."/>
            <person name="Hertweck C."/>
            <person name="Linde J."/>
        </authorList>
    </citation>
    <scope>NUCLEOTIDE SEQUENCE [LARGE SCALE GENOMIC DNA]</scope>
</reference>
<organism evidence="10 11">
    <name type="scientific">[Torrubiella] hemipterigena</name>
    <dbReference type="NCBI Taxonomy" id="1531966"/>
    <lineage>
        <taxon>Eukaryota</taxon>
        <taxon>Fungi</taxon>
        <taxon>Dikarya</taxon>
        <taxon>Ascomycota</taxon>
        <taxon>Pezizomycotina</taxon>
        <taxon>Sordariomycetes</taxon>
        <taxon>Hypocreomycetidae</taxon>
        <taxon>Hypocreales</taxon>
        <taxon>Clavicipitaceae</taxon>
        <taxon>Clavicipitaceae incertae sedis</taxon>
        <taxon>'Torrubiella' clade</taxon>
    </lineage>
</organism>
<dbReference type="InterPro" id="IPR008426">
    <property type="entry name" value="CENP-H_C"/>
</dbReference>
<evidence type="ECO:0000256" key="3">
    <source>
        <dbReference type="ARBA" id="ARBA00022454"/>
    </source>
</evidence>
<gene>
    <name evidence="10" type="ORF">VHEMI02690</name>
</gene>
<accession>A0A0A1T927</accession>
<dbReference type="Pfam" id="PF05837">
    <property type="entry name" value="CENP-H"/>
    <property type="match status" value="1"/>
</dbReference>
<keyword evidence="4" id="KW-0995">Kinetochore</keyword>
<evidence type="ECO:0000256" key="8">
    <source>
        <dbReference type="SAM" id="Coils"/>
    </source>
</evidence>
<evidence type="ECO:0000256" key="6">
    <source>
        <dbReference type="ARBA" id="ARBA00023328"/>
    </source>
</evidence>
<sequence length="236" mass="27065">MEEPYDEIMEEVEVELPPETLPLSDDEQRVLELYSKLQQLQLEIAIINAQYRHDIHPTTNADSPEETERAQQALLDARAQYAVLNDMAEFVMMANPIIKAVHDGKDKTPIERDLLPYIERRDNGAITAAQVHQETWDLRSDLTQVQSDTIQACRRNMKLTAELFTLAEELKEKRAIHAKSKTTIAELQTLEDELKHSKQRWRAMKGVASGIVAESGVDWVSNDELRYVVLEPEDED</sequence>
<dbReference type="Proteomes" id="UP000039046">
    <property type="component" value="Unassembled WGS sequence"/>
</dbReference>
<evidence type="ECO:0000259" key="9">
    <source>
        <dbReference type="Pfam" id="PF05837"/>
    </source>
</evidence>
<proteinExistence type="inferred from homology"/>
<keyword evidence="11" id="KW-1185">Reference proteome</keyword>
<feature type="domain" description="Centromere protein H C-terminal" evidence="9">
    <location>
        <begin position="28"/>
        <end position="233"/>
    </location>
</feature>
<evidence type="ECO:0000256" key="4">
    <source>
        <dbReference type="ARBA" id="ARBA00022838"/>
    </source>
</evidence>
<evidence type="ECO:0000256" key="2">
    <source>
        <dbReference type="ARBA" id="ARBA00004629"/>
    </source>
</evidence>
<dbReference type="GO" id="GO:0051382">
    <property type="term" value="P:kinetochore assembly"/>
    <property type="evidence" value="ECO:0007669"/>
    <property type="project" value="InterPro"/>
</dbReference>
<keyword evidence="6" id="KW-0137">Centromere</keyword>
<dbReference type="PANTHER" id="PTHR48122:SF1">
    <property type="entry name" value="CENTROMERE PROTEIN H"/>
    <property type="match status" value="1"/>
</dbReference>
<evidence type="ECO:0000313" key="10">
    <source>
        <dbReference type="EMBL" id="CEJ82640.1"/>
    </source>
</evidence>
<comment type="similarity">
    <text evidence="7">Belongs to the CENP-H/MCM16 family.</text>
</comment>
<dbReference type="OrthoDB" id="2274804at2759"/>
<protein>
    <recommendedName>
        <fullName evidence="9">Centromere protein H C-terminal domain-containing protein</fullName>
    </recommendedName>
</protein>
<comment type="subcellular location">
    <subcellularLocation>
        <location evidence="2">Chromosome</location>
        <location evidence="2">Centromere</location>
        <location evidence="2">Kinetochore</location>
    </subcellularLocation>
    <subcellularLocation>
        <location evidence="1">Nucleus</location>
    </subcellularLocation>
</comment>
<name>A0A0A1T927_9HYPO</name>
<dbReference type="AlphaFoldDB" id="A0A0A1T927"/>
<evidence type="ECO:0000313" key="11">
    <source>
        <dbReference type="Proteomes" id="UP000039046"/>
    </source>
</evidence>